<name>A0A8J3PQK3_9ACTN</name>
<sequence length="317" mass="32771">MINFRYHVVSLTAVFLALAIGLVVGTAALNGPAVDALNDRVNGIGRQNQQLRDQVNHLKAEANTQEQFATQAAPVILAEKLRNRRVLVVALPAASKYVKDVVDTLQVGGAKITAQVEIQDKFTDPANNSQLLDLATISRPVSVSDPASPNTDGVQTSTALLSAVLVDRAAGQAAIPEDQRRTVLSAYATGGWIITTGTPTGPAEAVILLTGAPYVDHDATKRNAAVVNMVDQLAKSGHLVVGSDGVGTDGNAVTAVRRDPALTKTISTVDNIATPQGRVIVALTLAEQIAGGAGHYGIGDGATALMPKPTVSKPSGS</sequence>
<gene>
    <name evidence="2" type="ORF">Pfl04_46000</name>
</gene>
<evidence type="ECO:0000256" key="1">
    <source>
        <dbReference type="SAM" id="Coils"/>
    </source>
</evidence>
<dbReference type="GO" id="GO:0016020">
    <property type="term" value="C:membrane"/>
    <property type="evidence" value="ECO:0007669"/>
    <property type="project" value="InterPro"/>
</dbReference>
<dbReference type="InterPro" id="IPR021522">
    <property type="entry name" value="MctB"/>
</dbReference>
<dbReference type="GO" id="GO:0055070">
    <property type="term" value="P:copper ion homeostasis"/>
    <property type="evidence" value="ECO:0007669"/>
    <property type="project" value="InterPro"/>
</dbReference>
<feature type="coiled-coil region" evidence="1">
    <location>
        <begin position="34"/>
        <end position="68"/>
    </location>
</feature>
<protein>
    <recommendedName>
        <fullName evidence="4">Copper transport outer membrane protein, MctB</fullName>
    </recommendedName>
</protein>
<evidence type="ECO:0000313" key="3">
    <source>
        <dbReference type="Proteomes" id="UP000653674"/>
    </source>
</evidence>
<proteinExistence type="predicted"/>
<dbReference type="RefSeq" id="WP_168079968.1">
    <property type="nucleotide sequence ID" value="NZ_BAAAQJ010000042.1"/>
</dbReference>
<keyword evidence="3" id="KW-1185">Reference proteome</keyword>
<reference evidence="2" key="1">
    <citation type="submission" date="2021-01" db="EMBL/GenBank/DDBJ databases">
        <title>Whole genome shotgun sequence of Planosporangium flavigriseum NBRC 105377.</title>
        <authorList>
            <person name="Komaki H."/>
            <person name="Tamura T."/>
        </authorList>
    </citation>
    <scope>NUCLEOTIDE SEQUENCE</scope>
    <source>
        <strain evidence="2">NBRC 105377</strain>
    </source>
</reference>
<dbReference type="AlphaFoldDB" id="A0A8J3PQK3"/>
<keyword evidence="1" id="KW-0175">Coiled coil</keyword>
<dbReference type="Pfam" id="PF11382">
    <property type="entry name" value="MctB"/>
    <property type="match status" value="1"/>
</dbReference>
<evidence type="ECO:0008006" key="4">
    <source>
        <dbReference type="Google" id="ProtNLM"/>
    </source>
</evidence>
<evidence type="ECO:0000313" key="2">
    <source>
        <dbReference type="EMBL" id="GIG76196.1"/>
    </source>
</evidence>
<comment type="caution">
    <text evidence="2">The sequence shown here is derived from an EMBL/GenBank/DDBJ whole genome shotgun (WGS) entry which is preliminary data.</text>
</comment>
<accession>A0A8J3PQK3</accession>
<organism evidence="2 3">
    <name type="scientific">Planosporangium flavigriseum</name>
    <dbReference type="NCBI Taxonomy" id="373681"/>
    <lineage>
        <taxon>Bacteria</taxon>
        <taxon>Bacillati</taxon>
        <taxon>Actinomycetota</taxon>
        <taxon>Actinomycetes</taxon>
        <taxon>Micromonosporales</taxon>
        <taxon>Micromonosporaceae</taxon>
        <taxon>Planosporangium</taxon>
    </lineage>
</organism>
<dbReference type="Proteomes" id="UP000653674">
    <property type="component" value="Unassembled WGS sequence"/>
</dbReference>
<dbReference type="EMBL" id="BONU01000047">
    <property type="protein sequence ID" value="GIG76196.1"/>
    <property type="molecule type" value="Genomic_DNA"/>
</dbReference>